<feature type="compositionally biased region" description="Basic and acidic residues" evidence="1">
    <location>
        <begin position="39"/>
        <end position="48"/>
    </location>
</feature>
<feature type="compositionally biased region" description="Polar residues" evidence="1">
    <location>
        <begin position="49"/>
        <end position="62"/>
    </location>
</feature>
<feature type="compositionally biased region" description="Polar residues" evidence="1">
    <location>
        <begin position="822"/>
        <end position="833"/>
    </location>
</feature>
<sequence>MSLDKTASDDDDFKLQIMRKKFVQTLAAQQLQMSNHIRTNDMEKEKEQTCGTSQQPKSNASDTEVIEILDDDNDVELMMERHRKYHPRKYVNLQQPPSKIYYDQIEKPISPTPDREDQDMEEEEDEERQLVIDCVRDTGPQIKETNNNSMTTANGNHTEERDSNGEQSGPISFRPIVPETNTADSDQQTTQNAAAPLSGAAWHVPQNRMQVPFKIPEFRPPIQPRENVVRTRPGTPAPRMMMERQHVRPTPYHLVHRPHPYERPATNSHGAALEDRINAGTTHPSAMENHETSNEMMSNFTLGSSAAAGRNSAKHQGRNAMIPPPPPLMPSMPGTVSSVAIAPRTPYYHNPYLQPYHHYQAYSTNPPDRLYHTLEEWYRAGYPAPHMLSSADLQFYYHCFLSKMLFTAAFGYHQQHQQQQHHEQLYRNYPALAMTPGNAFYPPPQYGFVKPIPVTAVSVSAAPTPVAAPASAPVDSPANPSPRPIDFSQHHSGSNVPASGAGSATPFPGSMPPPSNHPPLNMGSPTSPLLTSSMPSESYHPPSSMTSLSTAASSTPVPESKVPPPTYDLQSSDSMLPPGNHPPPNMASATTPISTSSTPPASSRLPSSMASPSTAAFSTPLPEIIVVSPTNDLQPSYSTPPPSNCPPSKLFLPSTTASGVPSSGTSPPPSNHPPYNGFTTSYYPTRSATPFPGSMPPPNNHPPSSMHSPSKTFPTVLSPGSMPCPSHQRSSNISAPSTSMHPPSFILSPGRMSRLSHQLTTNMASNDSTTSTMLSPNSVHSSSIASMSPDSMPPPSNHPPASPTTPMSTSSMPSASYRKPSSMATPSTVTSFSAPLPEKTVHPPNNHLQSSDSMPPPSNHPPSNMDTPTSPMLPTSMPSASYFSPSSMTSLSSAASSKPLPESMVHPPTNHLQSSMPSPSTILSSNSMSPSRAHLPSSMPCSPTTSSSMTSPISYSLPIMTSPSTMIPPTISYTPQHMPTVVPAISAPSSMPSPSTIPSSVTTSSAVSPATMMVQPYTHYPPGSMPSLDTIDTSASMPPPSTTLPPPSTIPSPSASRQLNSGQQQPVQPIYISAIISPPAARTDTSATKSRGRGRKPSTTANNEPSAENPAPPTPKRRGRRASVAASQSPYISNPSLPSLPPTPRPPPIASPADTSLNTGSVGPMLTHVRREMIAFLQHRRADIVTTMRIYTIGRMDFGAFLCEMKRYNVCYRDFMHVAFTLMRRCGYGGFAKDPPPELDYKWPSPPQEFVNYFSNIKHCTSQFVADNFDFLLLVVDNLLQQYFDPMEYFLLTYVLGVNKGSRK</sequence>
<accession>A0A182K3J1</accession>
<feature type="compositionally biased region" description="Low complexity" evidence="1">
    <location>
        <begin position="804"/>
        <end position="816"/>
    </location>
</feature>
<protein>
    <submittedName>
        <fullName evidence="2">Uncharacterized protein</fullName>
    </submittedName>
</protein>
<feature type="compositionally biased region" description="Low complexity" evidence="1">
    <location>
        <begin position="1100"/>
        <end position="1109"/>
    </location>
</feature>
<dbReference type="VEuPathDB" id="VectorBase:ACHR005326"/>
<dbReference type="STRING" id="43041.A0A182K3J1"/>
<evidence type="ECO:0000256" key="1">
    <source>
        <dbReference type="SAM" id="MobiDB-lite"/>
    </source>
</evidence>
<name>A0A182K3J1_9DIPT</name>
<feature type="region of interest" description="Disordered" evidence="1">
    <location>
        <begin position="764"/>
        <end position="949"/>
    </location>
</feature>
<feature type="compositionally biased region" description="Low complexity" evidence="1">
    <location>
        <begin position="653"/>
        <end position="665"/>
    </location>
</feature>
<keyword evidence="3" id="KW-1185">Reference proteome</keyword>
<feature type="region of interest" description="Disordered" evidence="1">
    <location>
        <begin position="466"/>
        <end position="616"/>
    </location>
</feature>
<feature type="compositionally biased region" description="Low complexity" evidence="1">
    <location>
        <begin position="587"/>
        <end position="613"/>
    </location>
</feature>
<feature type="compositionally biased region" description="Pro residues" evidence="1">
    <location>
        <begin position="1138"/>
        <end position="1150"/>
    </location>
</feature>
<dbReference type="EnsemblMetazoa" id="ACHR005326-RA">
    <property type="protein sequence ID" value="ACHR005326-PA"/>
    <property type="gene ID" value="ACHR005326"/>
</dbReference>
<feature type="compositionally biased region" description="Polar residues" evidence="1">
    <location>
        <begin position="764"/>
        <end position="779"/>
    </location>
</feature>
<feature type="compositionally biased region" description="Low complexity" evidence="1">
    <location>
        <begin position="1069"/>
        <end position="1081"/>
    </location>
</feature>
<evidence type="ECO:0000313" key="2">
    <source>
        <dbReference type="EnsemblMetazoa" id="ACHR005326-PA"/>
    </source>
</evidence>
<reference evidence="3" key="1">
    <citation type="submission" date="2013-03" db="EMBL/GenBank/DDBJ databases">
        <title>The Genome Sequence of Anopheles christyi ACHKN1017.</title>
        <authorList>
            <consortium name="The Broad Institute Genomics Platform"/>
            <person name="Neafsey D.E."/>
            <person name="Besansky N."/>
            <person name="Walker B."/>
            <person name="Young S.K."/>
            <person name="Zeng Q."/>
            <person name="Gargeya S."/>
            <person name="Fitzgerald M."/>
            <person name="Haas B."/>
            <person name="Abouelleil A."/>
            <person name="Allen A.W."/>
            <person name="Alvarado L."/>
            <person name="Arachchi H.M."/>
            <person name="Berlin A.M."/>
            <person name="Chapman S.B."/>
            <person name="Gainer-Dewar J."/>
            <person name="Goldberg J."/>
            <person name="Griggs A."/>
            <person name="Gujja S."/>
            <person name="Hansen M."/>
            <person name="Howarth C."/>
            <person name="Imamovic A."/>
            <person name="Ireland A."/>
            <person name="Larimer J."/>
            <person name="McCowan C."/>
            <person name="Murphy C."/>
            <person name="Pearson M."/>
            <person name="Poon T.W."/>
            <person name="Priest M."/>
            <person name="Roberts A."/>
            <person name="Saif S."/>
            <person name="Shea T."/>
            <person name="Sisk P."/>
            <person name="Sykes S."/>
            <person name="Wortman J."/>
            <person name="Nusbaum C."/>
            <person name="Birren B."/>
        </authorList>
    </citation>
    <scope>NUCLEOTIDE SEQUENCE [LARGE SCALE GENOMIC DNA]</scope>
    <source>
        <strain evidence="3">ACHKN1017</strain>
    </source>
</reference>
<feature type="compositionally biased region" description="Polar residues" evidence="1">
    <location>
        <begin position="179"/>
        <end position="193"/>
    </location>
</feature>
<feature type="region of interest" description="Disordered" evidence="1">
    <location>
        <begin position="103"/>
        <end position="203"/>
    </location>
</feature>
<feature type="compositionally biased region" description="Pro residues" evidence="1">
    <location>
        <begin position="791"/>
        <end position="803"/>
    </location>
</feature>
<feature type="region of interest" description="Disordered" evidence="1">
    <location>
        <begin position="39"/>
        <end position="62"/>
    </location>
</feature>
<reference evidence="2" key="2">
    <citation type="submission" date="2020-05" db="UniProtKB">
        <authorList>
            <consortium name="EnsemblMetazoa"/>
        </authorList>
    </citation>
    <scope>IDENTIFICATION</scope>
    <source>
        <strain evidence="2">ACHKN1017</strain>
    </source>
</reference>
<feature type="compositionally biased region" description="Low complexity" evidence="1">
    <location>
        <begin position="518"/>
        <end position="556"/>
    </location>
</feature>
<proteinExistence type="predicted"/>
<feature type="region of interest" description="Disordered" evidence="1">
    <location>
        <begin position="1018"/>
        <end position="1163"/>
    </location>
</feature>
<feature type="compositionally biased region" description="Polar residues" evidence="1">
    <location>
        <begin position="143"/>
        <end position="156"/>
    </location>
</feature>
<feature type="compositionally biased region" description="Low complexity" evidence="1">
    <location>
        <begin position="780"/>
        <end position="790"/>
    </location>
</feature>
<organism evidence="2 3">
    <name type="scientific">Anopheles christyi</name>
    <dbReference type="NCBI Taxonomy" id="43041"/>
    <lineage>
        <taxon>Eukaryota</taxon>
        <taxon>Metazoa</taxon>
        <taxon>Ecdysozoa</taxon>
        <taxon>Arthropoda</taxon>
        <taxon>Hexapoda</taxon>
        <taxon>Insecta</taxon>
        <taxon>Pterygota</taxon>
        <taxon>Neoptera</taxon>
        <taxon>Endopterygota</taxon>
        <taxon>Diptera</taxon>
        <taxon>Nematocera</taxon>
        <taxon>Culicoidea</taxon>
        <taxon>Culicidae</taxon>
        <taxon>Anophelinae</taxon>
        <taxon>Anopheles</taxon>
    </lineage>
</organism>
<feature type="compositionally biased region" description="Polar residues" evidence="1">
    <location>
        <begin position="727"/>
        <end position="741"/>
    </location>
</feature>
<feature type="compositionally biased region" description="Pro residues" evidence="1">
    <location>
        <begin position="1037"/>
        <end position="1050"/>
    </location>
</feature>
<feature type="compositionally biased region" description="Low complexity" evidence="1">
    <location>
        <begin position="914"/>
        <end position="949"/>
    </location>
</feature>
<feature type="region of interest" description="Disordered" evidence="1">
    <location>
        <begin position="631"/>
        <end position="750"/>
    </location>
</feature>
<feature type="compositionally biased region" description="Polar residues" evidence="1">
    <location>
        <begin position="677"/>
        <end position="688"/>
    </location>
</feature>
<feature type="compositionally biased region" description="Polar residues" evidence="1">
    <location>
        <begin position="1057"/>
        <end position="1067"/>
    </location>
</feature>
<feature type="compositionally biased region" description="Low complexity" evidence="1">
    <location>
        <begin position="466"/>
        <end position="478"/>
    </location>
</feature>
<dbReference type="Proteomes" id="UP000075881">
    <property type="component" value="Unassembled WGS sequence"/>
</dbReference>
<feature type="compositionally biased region" description="Low complexity" evidence="1">
    <location>
        <begin position="861"/>
        <end position="903"/>
    </location>
</feature>
<evidence type="ECO:0000313" key="3">
    <source>
        <dbReference type="Proteomes" id="UP000075881"/>
    </source>
</evidence>
<feature type="compositionally biased region" description="Acidic residues" evidence="1">
    <location>
        <begin position="116"/>
        <end position="127"/>
    </location>
</feature>